<dbReference type="InterPro" id="IPR036322">
    <property type="entry name" value="WD40_repeat_dom_sf"/>
</dbReference>
<feature type="compositionally biased region" description="Polar residues" evidence="2">
    <location>
        <begin position="660"/>
        <end position="673"/>
    </location>
</feature>
<organism evidence="3 4">
    <name type="scientific">Hanseniaspora valbyensis NRRL Y-1626</name>
    <dbReference type="NCBI Taxonomy" id="766949"/>
    <lineage>
        <taxon>Eukaryota</taxon>
        <taxon>Fungi</taxon>
        <taxon>Dikarya</taxon>
        <taxon>Ascomycota</taxon>
        <taxon>Saccharomycotina</taxon>
        <taxon>Saccharomycetes</taxon>
        <taxon>Saccharomycodales</taxon>
        <taxon>Saccharomycodaceae</taxon>
        <taxon>Hanseniaspora</taxon>
    </lineage>
</organism>
<accession>A0A1B7TCZ4</accession>
<comment type="caution">
    <text evidence="3">The sequence shown here is derived from an EMBL/GenBank/DDBJ whole genome shotgun (WGS) entry which is preliminary data.</text>
</comment>
<protein>
    <submittedName>
        <fullName evidence="3">Uncharacterized protein</fullName>
    </submittedName>
</protein>
<reference evidence="4" key="1">
    <citation type="journal article" date="2016" name="Proc. Natl. Acad. Sci. U.S.A.">
        <title>Comparative genomics of biotechnologically important yeasts.</title>
        <authorList>
            <person name="Riley R."/>
            <person name="Haridas S."/>
            <person name="Wolfe K.H."/>
            <person name="Lopes M.R."/>
            <person name="Hittinger C.T."/>
            <person name="Goeker M."/>
            <person name="Salamov A.A."/>
            <person name="Wisecaver J.H."/>
            <person name="Long T.M."/>
            <person name="Calvey C.H."/>
            <person name="Aerts A.L."/>
            <person name="Barry K.W."/>
            <person name="Choi C."/>
            <person name="Clum A."/>
            <person name="Coughlan A.Y."/>
            <person name="Deshpande S."/>
            <person name="Douglass A.P."/>
            <person name="Hanson S.J."/>
            <person name="Klenk H.-P."/>
            <person name="LaButti K.M."/>
            <person name="Lapidus A."/>
            <person name="Lindquist E.A."/>
            <person name="Lipzen A.M."/>
            <person name="Meier-Kolthoff J.P."/>
            <person name="Ohm R.A."/>
            <person name="Otillar R.P."/>
            <person name="Pangilinan J.L."/>
            <person name="Peng Y."/>
            <person name="Rokas A."/>
            <person name="Rosa C.A."/>
            <person name="Scheuner C."/>
            <person name="Sibirny A.A."/>
            <person name="Slot J.C."/>
            <person name="Stielow J.B."/>
            <person name="Sun H."/>
            <person name="Kurtzman C.P."/>
            <person name="Blackwell M."/>
            <person name="Grigoriev I.V."/>
            <person name="Jeffries T.W."/>
        </authorList>
    </citation>
    <scope>NUCLEOTIDE SEQUENCE [LARGE SCALE GENOMIC DNA]</scope>
    <source>
        <strain evidence="4">NRRL Y-1626</strain>
    </source>
</reference>
<gene>
    <name evidence="3" type="ORF">HANVADRAFT_53054</name>
</gene>
<dbReference type="Proteomes" id="UP000092321">
    <property type="component" value="Unassembled WGS sequence"/>
</dbReference>
<keyword evidence="1" id="KW-0175">Coiled coil</keyword>
<evidence type="ECO:0000313" key="4">
    <source>
        <dbReference type="Proteomes" id="UP000092321"/>
    </source>
</evidence>
<feature type="region of interest" description="Disordered" evidence="2">
    <location>
        <begin position="33"/>
        <end position="53"/>
    </location>
</feature>
<feature type="compositionally biased region" description="Basic and acidic residues" evidence="2">
    <location>
        <begin position="41"/>
        <end position="53"/>
    </location>
</feature>
<evidence type="ECO:0000256" key="1">
    <source>
        <dbReference type="SAM" id="Coils"/>
    </source>
</evidence>
<keyword evidence="4" id="KW-1185">Reference proteome</keyword>
<name>A0A1B7TCZ4_9ASCO</name>
<feature type="compositionally biased region" description="Acidic residues" evidence="2">
    <location>
        <begin position="638"/>
        <end position="653"/>
    </location>
</feature>
<dbReference type="OrthoDB" id="30195at2759"/>
<evidence type="ECO:0000256" key="2">
    <source>
        <dbReference type="SAM" id="MobiDB-lite"/>
    </source>
</evidence>
<dbReference type="EMBL" id="LXPE01000016">
    <property type="protein sequence ID" value="OBA26591.1"/>
    <property type="molecule type" value="Genomic_DNA"/>
</dbReference>
<feature type="compositionally biased region" description="Acidic residues" evidence="2">
    <location>
        <begin position="680"/>
        <end position="689"/>
    </location>
</feature>
<proteinExistence type="predicted"/>
<dbReference type="SUPFAM" id="SSF50978">
    <property type="entry name" value="WD40 repeat-like"/>
    <property type="match status" value="1"/>
</dbReference>
<feature type="coiled-coil region" evidence="1">
    <location>
        <begin position="424"/>
        <end position="473"/>
    </location>
</feature>
<sequence>MATTKRTVSDLEEETQLSQENELKLLKNKISYEGDEDEEEHINSDEQEDTNKDDVIVPTALFSRNSHRFALQSPNNHNYIKIYSIFDDVANKENLKIKNLFNLDLTQDFNGDDILDMVWCDDAISQIKDIATKRKRRTSSSSGAANERETIKETFQLLVDTNQIFVCLFKSGSLVMFENEKIVNIVKLKSEVVSIKSFKNKIYVLDTDSMIRIFDTRSKKQLKSFTLIDGKNETINAFHILKSSIETHDDAAELMLATDDFVFIINPSGRRPVLTRKIEITGCFDLKHIPEKKMYAILTIDSIMLYDYENEEFAQTWQFEGERLEVCYDSLKNNLYIISFSLTHNSLFIFEANYKKWISNIVVKNSDIVEFQPITHQGKNHTNKLIVSWLNINEPRFRIFELNEKKLDQNIIIDNLLPVEKMIIENKDHNLEDKEKLKRHYEDEEYWEKQKEAREKEEELKLTNSSKNEKNKRFDELIEAIKLKTSDCTEDDVVMKLVINQVWTDELAKEFIVKRFDVEEKDDKSKDNLLFIFYEKLSKHITMNPWQNNKNSTLFIKWILTLNNVFVSKKISQTINKTNKSLERSLEQSCETLASLISIQGKLEMLIAQEELRIEMAEILSDEDDDDEVNSKNKDVAIEEDDNEEGAGVENDDIIAQVLGNGTTKSKNTSDRSIQMVDGEANDEYVEEE</sequence>
<feature type="region of interest" description="Disordered" evidence="2">
    <location>
        <begin position="621"/>
        <end position="689"/>
    </location>
</feature>
<dbReference type="AlphaFoldDB" id="A0A1B7TCZ4"/>
<evidence type="ECO:0000313" key="3">
    <source>
        <dbReference type="EMBL" id="OBA26591.1"/>
    </source>
</evidence>